<dbReference type="Proteomes" id="UP000885672">
    <property type="component" value="Unassembled WGS sequence"/>
</dbReference>
<keyword evidence="8 16" id="KW-0808">Transferase</keyword>
<feature type="binding site" evidence="16">
    <location>
        <position position="174"/>
    </location>
    <ligand>
        <name>substrate</name>
    </ligand>
</feature>
<comment type="pathway">
    <text evidence="4 16">Cofactor biosynthesis; coenzyme A biosynthesis; CoA from (R)-pantothenate: step 1/5.</text>
</comment>
<comment type="subunit">
    <text evidence="5 16">Homodimer.</text>
</comment>
<comment type="function">
    <text evidence="16">Catalyzes the phosphorylation of pantothenate (Pan), the first step in CoA biosynthesis.</text>
</comment>
<feature type="binding site" evidence="16">
    <location>
        <position position="119"/>
    </location>
    <ligand>
        <name>K(+)</name>
        <dbReference type="ChEBI" id="CHEBI:29103"/>
    </ligand>
</feature>
<name>A0A7V0T3R7_UNCW3</name>
<evidence type="ECO:0000256" key="6">
    <source>
        <dbReference type="ARBA" id="ARBA00012102"/>
    </source>
</evidence>
<proteinExistence type="inferred from homology"/>
<evidence type="ECO:0000256" key="9">
    <source>
        <dbReference type="ARBA" id="ARBA00022741"/>
    </source>
</evidence>
<feature type="binding site" evidence="16">
    <location>
        <begin position="97"/>
        <end position="100"/>
    </location>
    <ligand>
        <name>substrate</name>
    </ligand>
</feature>
<feature type="binding site" evidence="16">
    <location>
        <begin position="8"/>
        <end position="15"/>
    </location>
    <ligand>
        <name>ATP</name>
        <dbReference type="ChEBI" id="CHEBI:30616"/>
    </ligand>
</feature>
<comment type="cofactor">
    <cofactor evidence="2">
        <name>K(+)</name>
        <dbReference type="ChEBI" id="CHEBI:29103"/>
    </cofactor>
</comment>
<evidence type="ECO:0000256" key="12">
    <source>
        <dbReference type="ARBA" id="ARBA00022958"/>
    </source>
</evidence>
<evidence type="ECO:0000256" key="2">
    <source>
        <dbReference type="ARBA" id="ARBA00001958"/>
    </source>
</evidence>
<dbReference type="SUPFAM" id="SSF53067">
    <property type="entry name" value="Actin-like ATPase domain"/>
    <property type="match status" value="2"/>
</dbReference>
<dbReference type="PANTHER" id="PTHR34265">
    <property type="entry name" value="TYPE III PANTOTHENATE KINASE"/>
    <property type="match status" value="1"/>
</dbReference>
<evidence type="ECO:0000313" key="17">
    <source>
        <dbReference type="EMBL" id="HDQ98694.1"/>
    </source>
</evidence>
<reference evidence="17" key="1">
    <citation type="journal article" date="2020" name="mSystems">
        <title>Genome- and Community-Level Interaction Insights into Carbon Utilization and Element Cycling Functions of Hydrothermarchaeota in Hydrothermal Sediment.</title>
        <authorList>
            <person name="Zhou Z."/>
            <person name="Liu Y."/>
            <person name="Xu W."/>
            <person name="Pan J."/>
            <person name="Luo Z.H."/>
            <person name="Li M."/>
        </authorList>
    </citation>
    <scope>NUCLEOTIDE SEQUENCE [LARGE SCALE GENOMIC DNA]</scope>
    <source>
        <strain evidence="17">SpSt-1182</strain>
    </source>
</reference>
<keyword evidence="12 16" id="KW-0630">Potassium</keyword>
<dbReference type="InterPro" id="IPR004619">
    <property type="entry name" value="Type_III_PanK"/>
</dbReference>
<comment type="caution">
    <text evidence="17">The sequence shown here is derived from an EMBL/GenBank/DDBJ whole genome shotgun (WGS) entry which is preliminary data.</text>
</comment>
<evidence type="ECO:0000256" key="16">
    <source>
        <dbReference type="HAMAP-Rule" id="MF_01274"/>
    </source>
</evidence>
<evidence type="ECO:0000256" key="4">
    <source>
        <dbReference type="ARBA" id="ARBA00005225"/>
    </source>
</evidence>
<dbReference type="CDD" id="cd24015">
    <property type="entry name" value="ASKHA_NBD_PanK-III"/>
    <property type="match status" value="1"/>
</dbReference>
<evidence type="ECO:0000256" key="14">
    <source>
        <dbReference type="ARBA" id="ARBA00038036"/>
    </source>
</evidence>
<evidence type="ECO:0000256" key="10">
    <source>
        <dbReference type="ARBA" id="ARBA00022777"/>
    </source>
</evidence>
<dbReference type="GO" id="GO:0004594">
    <property type="term" value="F:pantothenate kinase activity"/>
    <property type="evidence" value="ECO:0007669"/>
    <property type="project" value="UniProtKB-UniRule"/>
</dbReference>
<dbReference type="PANTHER" id="PTHR34265:SF1">
    <property type="entry name" value="TYPE III PANTOTHENATE KINASE"/>
    <property type="match status" value="1"/>
</dbReference>
<keyword evidence="9 16" id="KW-0547">Nucleotide-binding</keyword>
<evidence type="ECO:0000256" key="13">
    <source>
        <dbReference type="ARBA" id="ARBA00022993"/>
    </source>
</evidence>
<organism evidence="17">
    <name type="scientific">candidate division WOR-3 bacterium</name>
    <dbReference type="NCBI Taxonomy" id="2052148"/>
    <lineage>
        <taxon>Bacteria</taxon>
        <taxon>Bacteria division WOR-3</taxon>
    </lineage>
</organism>
<dbReference type="GO" id="GO:0046872">
    <property type="term" value="F:metal ion binding"/>
    <property type="evidence" value="ECO:0007669"/>
    <property type="project" value="UniProtKB-KW"/>
</dbReference>
<gene>
    <name evidence="16" type="primary">coaX</name>
    <name evidence="17" type="ORF">ENN51_00185</name>
</gene>
<comment type="cofactor">
    <cofactor evidence="16">
        <name>NH4(+)</name>
        <dbReference type="ChEBI" id="CHEBI:28938"/>
    </cofactor>
    <cofactor evidence="16">
        <name>K(+)</name>
        <dbReference type="ChEBI" id="CHEBI:29103"/>
    </cofactor>
    <text evidence="16">A monovalent cation. Ammonium or potassium.</text>
</comment>
<evidence type="ECO:0000256" key="11">
    <source>
        <dbReference type="ARBA" id="ARBA00022840"/>
    </source>
</evidence>
<comment type="subcellular location">
    <subcellularLocation>
        <location evidence="3 16">Cytoplasm</location>
    </subcellularLocation>
</comment>
<dbReference type="GO" id="GO:0005524">
    <property type="term" value="F:ATP binding"/>
    <property type="evidence" value="ECO:0007669"/>
    <property type="project" value="UniProtKB-UniRule"/>
</dbReference>
<evidence type="ECO:0000256" key="8">
    <source>
        <dbReference type="ARBA" id="ARBA00022679"/>
    </source>
</evidence>
<comment type="catalytic activity">
    <reaction evidence="1 16">
        <text>(R)-pantothenate + ATP = (R)-4'-phosphopantothenate + ADP + H(+)</text>
        <dbReference type="Rhea" id="RHEA:16373"/>
        <dbReference type="ChEBI" id="CHEBI:10986"/>
        <dbReference type="ChEBI" id="CHEBI:15378"/>
        <dbReference type="ChEBI" id="CHEBI:29032"/>
        <dbReference type="ChEBI" id="CHEBI:30616"/>
        <dbReference type="ChEBI" id="CHEBI:456216"/>
        <dbReference type="EC" id="2.7.1.33"/>
    </reaction>
</comment>
<evidence type="ECO:0000256" key="5">
    <source>
        <dbReference type="ARBA" id="ARBA00011738"/>
    </source>
</evidence>
<dbReference type="EC" id="2.7.1.33" evidence="6 16"/>
<dbReference type="HAMAP" id="MF_01274">
    <property type="entry name" value="Pantothen_kinase_3"/>
    <property type="match status" value="1"/>
</dbReference>
<comment type="similarity">
    <text evidence="14 16">Belongs to the type III pantothenate kinase family.</text>
</comment>
<dbReference type="UniPathway" id="UPA00241">
    <property type="reaction ID" value="UER00352"/>
</dbReference>
<dbReference type="GO" id="GO:0015937">
    <property type="term" value="P:coenzyme A biosynthetic process"/>
    <property type="evidence" value="ECO:0007669"/>
    <property type="project" value="UniProtKB-UniRule"/>
</dbReference>
<feature type="binding site" evidence="16">
    <location>
        <position position="122"/>
    </location>
    <ligand>
        <name>ATP</name>
        <dbReference type="ChEBI" id="CHEBI:30616"/>
    </ligand>
</feature>
<dbReference type="EMBL" id="DSBX01000007">
    <property type="protein sequence ID" value="HDQ98694.1"/>
    <property type="molecule type" value="Genomic_DNA"/>
</dbReference>
<accession>A0A7V0T3R7</accession>
<sequence>MPGTILLIAGNTNCRLALVRGRTLHPVRLARTDRVIENPARLLSGLRAEDAALASVVPRATRPLARALKAVTARAPFVVSARARTGLRVRYDRRTLGADRLCVAEGAAERWTGDLAVADFGTAVTLNFVDRERCFRGGPILPGPALMLSALGRGTAALPVVRFRPRVGVFTRETGEALAAGALAAVAGGVERALIRAEAETGRRWRLIGTGGTAGLLSRHMPRMEAVDSLLGLRGLGRLFRLNRPGPSAR</sequence>
<keyword evidence="11 16" id="KW-0067">ATP-binding</keyword>
<dbReference type="Gene3D" id="3.30.420.40">
    <property type="match status" value="2"/>
</dbReference>
<dbReference type="AlphaFoldDB" id="A0A7V0T3R7"/>
<evidence type="ECO:0000256" key="7">
    <source>
        <dbReference type="ARBA" id="ARBA00022490"/>
    </source>
</evidence>
<keyword evidence="16" id="KW-0479">Metal-binding</keyword>
<evidence type="ECO:0000256" key="15">
    <source>
        <dbReference type="ARBA" id="ARBA00040883"/>
    </source>
</evidence>
<evidence type="ECO:0000256" key="1">
    <source>
        <dbReference type="ARBA" id="ARBA00001206"/>
    </source>
</evidence>
<protein>
    <recommendedName>
        <fullName evidence="15 16">Type III pantothenate kinase</fullName>
        <ecNumber evidence="6 16">2.7.1.33</ecNumber>
    </recommendedName>
    <alternativeName>
        <fullName evidence="16">PanK-III</fullName>
    </alternativeName>
    <alternativeName>
        <fullName evidence="16">Pantothenic acid kinase</fullName>
    </alternativeName>
</protein>
<feature type="active site" description="Proton acceptor" evidence="16">
    <location>
        <position position="99"/>
    </location>
</feature>
<keyword evidence="7 16" id="KW-0963">Cytoplasm</keyword>
<dbReference type="InterPro" id="IPR043129">
    <property type="entry name" value="ATPase_NBD"/>
</dbReference>
<dbReference type="GO" id="GO:0005737">
    <property type="term" value="C:cytoplasm"/>
    <property type="evidence" value="ECO:0007669"/>
    <property type="project" value="UniProtKB-SubCell"/>
</dbReference>
<keyword evidence="13 16" id="KW-0173">Coenzyme A biosynthesis</keyword>
<feature type="binding site" evidence="16">
    <location>
        <position position="91"/>
    </location>
    <ligand>
        <name>substrate</name>
    </ligand>
</feature>
<dbReference type="NCBIfam" id="TIGR00671">
    <property type="entry name" value="baf"/>
    <property type="match status" value="1"/>
</dbReference>
<evidence type="ECO:0000256" key="3">
    <source>
        <dbReference type="ARBA" id="ARBA00004496"/>
    </source>
</evidence>
<dbReference type="Pfam" id="PF03309">
    <property type="entry name" value="Pan_kinase"/>
    <property type="match status" value="1"/>
</dbReference>
<keyword evidence="10 16" id="KW-0418">Kinase</keyword>